<sequence>MNIGLTGGISTGKSTVAALLAARGAHIIDADLIAREVVLPGSPVLREVAERFGNEILLPDGNLDRKKLGGIIFADALARKDLDGLLHPPIRALMRTRMAEQEAAEPTRLVVVDVPLLYESGLEYMFNEVMVVYVPEEIQLERLILRDKLSREQAGQRIASQMPIEDKKAKADIVIDNSESLQETEKQLEAFWQRKGLTL</sequence>
<keyword evidence="11" id="KW-1185">Reference proteome</keyword>
<dbReference type="PANTHER" id="PTHR10695:SF46">
    <property type="entry name" value="BIFUNCTIONAL COENZYME A SYNTHASE-RELATED"/>
    <property type="match status" value="1"/>
</dbReference>
<dbReference type="EC" id="2.7.1.24" evidence="8 9"/>
<evidence type="ECO:0000256" key="6">
    <source>
        <dbReference type="ARBA" id="ARBA00022840"/>
    </source>
</evidence>
<evidence type="ECO:0000256" key="3">
    <source>
        <dbReference type="ARBA" id="ARBA00022679"/>
    </source>
</evidence>
<proteinExistence type="inferred from homology"/>
<dbReference type="STRING" id="1178515.SY83_21110"/>
<dbReference type="OrthoDB" id="9812943at2"/>
<organism evidence="10 11">
    <name type="scientific">Paenibacillus swuensis</name>
    <dbReference type="NCBI Taxonomy" id="1178515"/>
    <lineage>
        <taxon>Bacteria</taxon>
        <taxon>Bacillati</taxon>
        <taxon>Bacillota</taxon>
        <taxon>Bacilli</taxon>
        <taxon>Bacillales</taxon>
        <taxon>Paenibacillaceae</taxon>
        <taxon>Paenibacillus</taxon>
    </lineage>
</organism>
<evidence type="ECO:0000256" key="5">
    <source>
        <dbReference type="ARBA" id="ARBA00022777"/>
    </source>
</evidence>
<dbReference type="PATRIC" id="fig|1178515.4.peg.4276"/>
<dbReference type="GO" id="GO:0005524">
    <property type="term" value="F:ATP binding"/>
    <property type="evidence" value="ECO:0007669"/>
    <property type="project" value="UniProtKB-UniRule"/>
</dbReference>
<dbReference type="AlphaFoldDB" id="A0A172TN10"/>
<dbReference type="Gene3D" id="3.40.50.300">
    <property type="entry name" value="P-loop containing nucleotide triphosphate hydrolases"/>
    <property type="match status" value="1"/>
</dbReference>
<dbReference type="PROSITE" id="PS51219">
    <property type="entry name" value="DPCK"/>
    <property type="match status" value="1"/>
</dbReference>
<evidence type="ECO:0000256" key="1">
    <source>
        <dbReference type="ARBA" id="ARBA00009018"/>
    </source>
</evidence>
<evidence type="ECO:0000256" key="2">
    <source>
        <dbReference type="ARBA" id="ARBA00022490"/>
    </source>
</evidence>
<keyword evidence="2 8" id="KW-0963">Cytoplasm</keyword>
<keyword evidence="7 8" id="KW-0173">Coenzyme A biosynthesis</keyword>
<dbReference type="EMBL" id="CP011388">
    <property type="protein sequence ID" value="ANE48362.1"/>
    <property type="molecule type" value="Genomic_DNA"/>
</dbReference>
<dbReference type="Proteomes" id="UP000076927">
    <property type="component" value="Chromosome"/>
</dbReference>
<evidence type="ECO:0000313" key="10">
    <source>
        <dbReference type="EMBL" id="ANE48362.1"/>
    </source>
</evidence>
<evidence type="ECO:0000256" key="4">
    <source>
        <dbReference type="ARBA" id="ARBA00022741"/>
    </source>
</evidence>
<dbReference type="CDD" id="cd02022">
    <property type="entry name" value="DPCK"/>
    <property type="match status" value="1"/>
</dbReference>
<dbReference type="InterPro" id="IPR027417">
    <property type="entry name" value="P-loop_NTPase"/>
</dbReference>
<comment type="function">
    <text evidence="8">Catalyzes the phosphorylation of the 3'-hydroxyl group of dephosphocoenzyme A to form coenzyme A.</text>
</comment>
<comment type="catalytic activity">
    <reaction evidence="8">
        <text>3'-dephospho-CoA + ATP = ADP + CoA + H(+)</text>
        <dbReference type="Rhea" id="RHEA:18245"/>
        <dbReference type="ChEBI" id="CHEBI:15378"/>
        <dbReference type="ChEBI" id="CHEBI:30616"/>
        <dbReference type="ChEBI" id="CHEBI:57287"/>
        <dbReference type="ChEBI" id="CHEBI:57328"/>
        <dbReference type="ChEBI" id="CHEBI:456216"/>
        <dbReference type="EC" id="2.7.1.24"/>
    </reaction>
</comment>
<name>A0A172TN10_9BACL</name>
<dbReference type="HAMAP" id="MF_00376">
    <property type="entry name" value="Dephospho_CoA_kinase"/>
    <property type="match status" value="1"/>
</dbReference>
<comment type="subcellular location">
    <subcellularLocation>
        <location evidence="8">Cytoplasm</location>
    </subcellularLocation>
</comment>
<evidence type="ECO:0000256" key="9">
    <source>
        <dbReference type="NCBIfam" id="TIGR00152"/>
    </source>
</evidence>
<accession>A0A172TN10</accession>
<gene>
    <name evidence="8" type="primary">coaE</name>
    <name evidence="10" type="ORF">SY83_21110</name>
</gene>
<feature type="binding site" evidence="8">
    <location>
        <begin position="10"/>
        <end position="15"/>
    </location>
    <ligand>
        <name>ATP</name>
        <dbReference type="ChEBI" id="CHEBI:30616"/>
    </ligand>
</feature>
<evidence type="ECO:0000256" key="7">
    <source>
        <dbReference type="ARBA" id="ARBA00022993"/>
    </source>
</evidence>
<dbReference type="SUPFAM" id="SSF52540">
    <property type="entry name" value="P-loop containing nucleoside triphosphate hydrolases"/>
    <property type="match status" value="1"/>
</dbReference>
<reference evidence="10 11" key="1">
    <citation type="submission" date="2015-01" db="EMBL/GenBank/DDBJ databases">
        <title>Paenibacillus swuensis/DY6/whole genome sequencing.</title>
        <authorList>
            <person name="Kim M.K."/>
            <person name="Srinivasan S."/>
            <person name="Lee J.-J."/>
        </authorList>
    </citation>
    <scope>NUCLEOTIDE SEQUENCE [LARGE SCALE GENOMIC DNA]</scope>
    <source>
        <strain evidence="10 11">DY6</strain>
    </source>
</reference>
<dbReference type="PANTHER" id="PTHR10695">
    <property type="entry name" value="DEPHOSPHO-COA KINASE-RELATED"/>
    <property type="match status" value="1"/>
</dbReference>
<dbReference type="RefSeq" id="WP_068610117.1">
    <property type="nucleotide sequence ID" value="NZ_CP011388.1"/>
</dbReference>
<keyword evidence="6 8" id="KW-0067">ATP-binding</keyword>
<keyword evidence="3 8" id="KW-0808">Transferase</keyword>
<dbReference type="NCBIfam" id="TIGR00152">
    <property type="entry name" value="dephospho-CoA kinase"/>
    <property type="match status" value="1"/>
</dbReference>
<comment type="similarity">
    <text evidence="1 8">Belongs to the CoaE family.</text>
</comment>
<dbReference type="Pfam" id="PF01121">
    <property type="entry name" value="CoaE"/>
    <property type="match status" value="1"/>
</dbReference>
<dbReference type="KEGG" id="pswu:SY83_21110"/>
<keyword evidence="4 8" id="KW-0547">Nucleotide-binding</keyword>
<evidence type="ECO:0000256" key="8">
    <source>
        <dbReference type="HAMAP-Rule" id="MF_00376"/>
    </source>
</evidence>
<dbReference type="FunFam" id="3.40.50.300:FF:000991">
    <property type="entry name" value="Dephospho-CoA kinase"/>
    <property type="match status" value="1"/>
</dbReference>
<dbReference type="GO" id="GO:0005737">
    <property type="term" value="C:cytoplasm"/>
    <property type="evidence" value="ECO:0007669"/>
    <property type="project" value="UniProtKB-SubCell"/>
</dbReference>
<evidence type="ECO:0000313" key="11">
    <source>
        <dbReference type="Proteomes" id="UP000076927"/>
    </source>
</evidence>
<protein>
    <recommendedName>
        <fullName evidence="8 9">Dephospho-CoA kinase</fullName>
        <ecNumber evidence="8 9">2.7.1.24</ecNumber>
    </recommendedName>
    <alternativeName>
        <fullName evidence="8">Dephosphocoenzyme A kinase</fullName>
    </alternativeName>
</protein>
<comment type="pathway">
    <text evidence="8">Cofactor biosynthesis; coenzyme A biosynthesis; CoA from (R)-pantothenate: step 5/5.</text>
</comment>
<dbReference type="GO" id="GO:0004140">
    <property type="term" value="F:dephospho-CoA kinase activity"/>
    <property type="evidence" value="ECO:0007669"/>
    <property type="project" value="UniProtKB-UniRule"/>
</dbReference>
<dbReference type="UniPathway" id="UPA00241">
    <property type="reaction ID" value="UER00356"/>
</dbReference>
<dbReference type="InterPro" id="IPR001977">
    <property type="entry name" value="Depp_CoAkinase"/>
</dbReference>
<keyword evidence="5 8" id="KW-0418">Kinase</keyword>
<dbReference type="GO" id="GO:0015937">
    <property type="term" value="P:coenzyme A biosynthetic process"/>
    <property type="evidence" value="ECO:0007669"/>
    <property type="project" value="UniProtKB-UniRule"/>
</dbReference>